<name>A0AA38PQ15_9AGAR</name>
<organism evidence="1 2">
    <name type="scientific">Lentinula detonsa</name>
    <dbReference type="NCBI Taxonomy" id="2804962"/>
    <lineage>
        <taxon>Eukaryota</taxon>
        <taxon>Fungi</taxon>
        <taxon>Dikarya</taxon>
        <taxon>Basidiomycota</taxon>
        <taxon>Agaricomycotina</taxon>
        <taxon>Agaricomycetes</taxon>
        <taxon>Agaricomycetidae</taxon>
        <taxon>Agaricales</taxon>
        <taxon>Marasmiineae</taxon>
        <taxon>Omphalotaceae</taxon>
        <taxon>Lentinula</taxon>
    </lineage>
</organism>
<gene>
    <name evidence="1" type="ORF">F5890DRAFT_1558499</name>
</gene>
<evidence type="ECO:0000313" key="1">
    <source>
        <dbReference type="EMBL" id="KAJ3979635.1"/>
    </source>
</evidence>
<sequence length="175" mass="19534">MDSTGCDKSRTNAEVDRIFFHLHYIQLPRNSDFSLRTECSLSLDTFAFLLRVSRVLAILALDSPVTASNRMGSALASCKLNTLHFLVLVDPLKEYRHGSDNPRAMLAGTVSLSTARYTASQTGRDRLKLCLVALQQSFFNLLLVDAGHPFFEISTRSSGQMIRSARFRIFRGQSA</sequence>
<accession>A0AA38PQ15</accession>
<proteinExistence type="predicted"/>
<reference evidence="1" key="1">
    <citation type="submission" date="2022-08" db="EMBL/GenBank/DDBJ databases">
        <authorList>
            <consortium name="DOE Joint Genome Institute"/>
            <person name="Min B."/>
            <person name="Riley R."/>
            <person name="Sierra-Patev S."/>
            <person name="Naranjo-Ortiz M."/>
            <person name="Looney B."/>
            <person name="Konkel Z."/>
            <person name="Slot J.C."/>
            <person name="Sakamoto Y."/>
            <person name="Steenwyk J.L."/>
            <person name="Rokas A."/>
            <person name="Carro J."/>
            <person name="Camarero S."/>
            <person name="Ferreira P."/>
            <person name="Molpeceres G."/>
            <person name="Ruiz-Duenas F.J."/>
            <person name="Serrano A."/>
            <person name="Henrissat B."/>
            <person name="Drula E."/>
            <person name="Hughes K.W."/>
            <person name="Mata J.L."/>
            <person name="Ishikawa N.K."/>
            <person name="Vargas-Isla R."/>
            <person name="Ushijima S."/>
            <person name="Smith C.A."/>
            <person name="Ahrendt S."/>
            <person name="Andreopoulos W."/>
            <person name="He G."/>
            <person name="Labutti K."/>
            <person name="Lipzen A."/>
            <person name="Ng V."/>
            <person name="Sandor L."/>
            <person name="Barry K."/>
            <person name="Martinez A.T."/>
            <person name="Xiao Y."/>
            <person name="Gibbons J.G."/>
            <person name="Terashima K."/>
            <person name="Hibbett D.S."/>
            <person name="Grigoriev I.V."/>
        </authorList>
    </citation>
    <scope>NUCLEOTIDE SEQUENCE</scope>
    <source>
        <strain evidence="1">TFB7829</strain>
    </source>
</reference>
<comment type="caution">
    <text evidence="1">The sequence shown here is derived from an EMBL/GenBank/DDBJ whole genome shotgun (WGS) entry which is preliminary data.</text>
</comment>
<dbReference type="AlphaFoldDB" id="A0AA38PQ15"/>
<dbReference type="EMBL" id="MU802299">
    <property type="protein sequence ID" value="KAJ3979635.1"/>
    <property type="molecule type" value="Genomic_DNA"/>
</dbReference>
<evidence type="ECO:0000313" key="2">
    <source>
        <dbReference type="Proteomes" id="UP001163850"/>
    </source>
</evidence>
<protein>
    <submittedName>
        <fullName evidence="1">Uncharacterized protein</fullName>
    </submittedName>
</protein>
<dbReference type="Proteomes" id="UP001163850">
    <property type="component" value="Unassembled WGS sequence"/>
</dbReference>